<organism evidence="2 3">
    <name type="scientific">Pseudomonas schmalbachii</name>
    <dbReference type="NCBI Taxonomy" id="2816993"/>
    <lineage>
        <taxon>Bacteria</taxon>
        <taxon>Pseudomonadati</taxon>
        <taxon>Pseudomonadota</taxon>
        <taxon>Gammaproteobacteria</taxon>
        <taxon>Pseudomonadales</taxon>
        <taxon>Pseudomonadaceae</taxon>
        <taxon>Pseudomonas</taxon>
    </lineage>
</organism>
<name>A0ABS3TLW3_9PSED</name>
<feature type="domain" description="YjiS-like" evidence="1">
    <location>
        <begin position="28"/>
        <end position="63"/>
    </location>
</feature>
<dbReference type="Proteomes" id="UP000669060">
    <property type="component" value="Unassembled WGS sequence"/>
</dbReference>
<protein>
    <submittedName>
        <fullName evidence="2">DUF1127 domain-containing protein</fullName>
    </submittedName>
</protein>
<dbReference type="RefSeq" id="WP_208312423.1">
    <property type="nucleotide sequence ID" value="NZ_JAELYA010000001.1"/>
</dbReference>
<dbReference type="EMBL" id="JAELYA010000001">
    <property type="protein sequence ID" value="MBO3274622.1"/>
    <property type="molecule type" value="Genomic_DNA"/>
</dbReference>
<gene>
    <name evidence="2" type="ORF">JFY56_05265</name>
</gene>
<evidence type="ECO:0000313" key="2">
    <source>
        <dbReference type="EMBL" id="MBO3274622.1"/>
    </source>
</evidence>
<comment type="caution">
    <text evidence="2">The sequence shown here is derived from an EMBL/GenBank/DDBJ whole genome shotgun (WGS) entry which is preliminary data.</text>
</comment>
<dbReference type="InterPro" id="IPR009506">
    <property type="entry name" value="YjiS-like"/>
</dbReference>
<evidence type="ECO:0000313" key="3">
    <source>
        <dbReference type="Proteomes" id="UP000669060"/>
    </source>
</evidence>
<evidence type="ECO:0000259" key="1">
    <source>
        <dbReference type="Pfam" id="PF06568"/>
    </source>
</evidence>
<reference evidence="2 3" key="1">
    <citation type="submission" date="2020-12" db="EMBL/GenBank/DDBJ databases">
        <title>Pseudomonas schmalbachii sp. nov. isolated from millipede gut.</title>
        <authorList>
            <person name="Shelomi M."/>
        </authorList>
    </citation>
    <scope>NUCLEOTIDE SEQUENCE [LARGE SCALE GENOMIC DNA]</scope>
    <source>
        <strain evidence="2 3">Milli4</strain>
    </source>
</reference>
<dbReference type="Pfam" id="PF06568">
    <property type="entry name" value="YjiS-like"/>
    <property type="match status" value="1"/>
</dbReference>
<accession>A0ABS3TLW3</accession>
<keyword evidence="3" id="KW-1185">Reference proteome</keyword>
<proteinExistence type="predicted"/>
<sequence length="77" mass="9351">MKGQLGFVSPSFRTVRRNDRAPLWKRALARLHRWHELRRQRRQLAALSDYMLKDIGLTRADIEQEIERPFWDDPLKH</sequence>